<feature type="region of interest" description="Disordered" evidence="5">
    <location>
        <begin position="99"/>
        <end position="168"/>
    </location>
</feature>
<dbReference type="SMART" id="SM00404">
    <property type="entry name" value="PTPc_motif"/>
    <property type="match status" value="1"/>
</dbReference>
<keyword evidence="3" id="KW-0378">Hydrolase</keyword>
<comment type="similarity">
    <text evidence="1">Belongs to the protein-tyrosine phosphatase family. Non-receptor class CDC14 subfamily.</text>
</comment>
<dbReference type="CDD" id="cd17657">
    <property type="entry name" value="CDC14_N"/>
    <property type="match status" value="1"/>
</dbReference>
<evidence type="ECO:0000256" key="2">
    <source>
        <dbReference type="ARBA" id="ARBA00013064"/>
    </source>
</evidence>
<dbReference type="InterPro" id="IPR016130">
    <property type="entry name" value="Tyr_Pase_AS"/>
</dbReference>
<reference evidence="8" key="1">
    <citation type="submission" date="2021-01" db="EMBL/GenBank/DDBJ databases">
        <authorList>
            <person name="Corre E."/>
            <person name="Pelletier E."/>
            <person name="Niang G."/>
            <person name="Scheremetjew M."/>
            <person name="Finn R."/>
            <person name="Kale V."/>
            <person name="Holt S."/>
            <person name="Cochrane G."/>
            <person name="Meng A."/>
            <person name="Brown T."/>
            <person name="Cohen L."/>
        </authorList>
    </citation>
    <scope>NUCLEOTIDE SEQUENCE</scope>
    <source>
        <strain evidence="8">CCMP 2712</strain>
    </source>
</reference>
<dbReference type="SUPFAM" id="SSF52799">
    <property type="entry name" value="(Phosphotyrosine protein) phosphatases II"/>
    <property type="match status" value="2"/>
</dbReference>
<dbReference type="InterPro" id="IPR003595">
    <property type="entry name" value="Tyr_Pase_cat"/>
</dbReference>
<dbReference type="InterPro" id="IPR029021">
    <property type="entry name" value="Prot-tyrosine_phosphatase-like"/>
</dbReference>
<dbReference type="InterPro" id="IPR000387">
    <property type="entry name" value="Tyr_Pase_dom"/>
</dbReference>
<dbReference type="PANTHER" id="PTHR23339">
    <property type="entry name" value="TYROSINE SPECIFIC PROTEIN PHOSPHATASE AND DUAL SPECIFICITY PROTEIN PHOSPHATASE"/>
    <property type="match status" value="1"/>
</dbReference>
<dbReference type="InterPro" id="IPR029260">
    <property type="entry name" value="DSPn"/>
</dbReference>
<dbReference type="PROSITE" id="PS50054">
    <property type="entry name" value="TYR_PHOSPHATASE_DUAL"/>
    <property type="match status" value="1"/>
</dbReference>
<proteinExistence type="inferred from homology"/>
<dbReference type="PROSITE" id="PS00383">
    <property type="entry name" value="TYR_PHOSPHATASE_1"/>
    <property type="match status" value="1"/>
</dbReference>
<dbReference type="Gene3D" id="3.90.190.10">
    <property type="entry name" value="Protein tyrosine phosphatase superfamily"/>
    <property type="match status" value="2"/>
</dbReference>
<keyword evidence="4" id="KW-0904">Protein phosphatase</keyword>
<evidence type="ECO:0000256" key="3">
    <source>
        <dbReference type="ARBA" id="ARBA00022801"/>
    </source>
</evidence>
<dbReference type="Pfam" id="PF14671">
    <property type="entry name" value="DSPn"/>
    <property type="match status" value="1"/>
</dbReference>
<evidence type="ECO:0000256" key="5">
    <source>
        <dbReference type="SAM" id="MobiDB-lite"/>
    </source>
</evidence>
<dbReference type="PROSITE" id="PS50056">
    <property type="entry name" value="TYR_PHOSPHATASE_2"/>
    <property type="match status" value="1"/>
</dbReference>
<evidence type="ECO:0000256" key="4">
    <source>
        <dbReference type="ARBA" id="ARBA00022912"/>
    </source>
</evidence>
<evidence type="ECO:0000259" key="7">
    <source>
        <dbReference type="PROSITE" id="PS50056"/>
    </source>
</evidence>
<evidence type="ECO:0000256" key="1">
    <source>
        <dbReference type="ARBA" id="ARBA00007315"/>
    </source>
</evidence>
<feature type="domain" description="Tyrosine-protein phosphatase" evidence="6">
    <location>
        <begin position="359"/>
        <end position="504"/>
    </location>
</feature>
<dbReference type="EC" id="3.1.3.48" evidence="2"/>
<name>A0A7S4JE08_GUITH</name>
<dbReference type="InterPro" id="IPR044506">
    <property type="entry name" value="CDC14_C"/>
</dbReference>
<accession>A0A7S4JE08</accession>
<dbReference type="InterPro" id="IPR050561">
    <property type="entry name" value="PTP"/>
</dbReference>
<dbReference type="InterPro" id="IPR020422">
    <property type="entry name" value="TYR_PHOSPHATASE_DUAL_dom"/>
</dbReference>
<evidence type="ECO:0000313" key="8">
    <source>
        <dbReference type="EMBL" id="CAE2260565.1"/>
    </source>
</evidence>
<dbReference type="SMART" id="SM00195">
    <property type="entry name" value="DSPc"/>
    <property type="match status" value="1"/>
</dbReference>
<dbReference type="GO" id="GO:0004725">
    <property type="term" value="F:protein tyrosine phosphatase activity"/>
    <property type="evidence" value="ECO:0007669"/>
    <property type="project" value="UniProtKB-EC"/>
</dbReference>
<dbReference type="AlphaFoldDB" id="A0A7S4JE08"/>
<gene>
    <name evidence="8" type="ORF">GTHE00462_LOCUS4961</name>
</gene>
<organism evidence="8">
    <name type="scientific">Guillardia theta</name>
    <name type="common">Cryptophyte</name>
    <name type="synonym">Cryptomonas phi</name>
    <dbReference type="NCBI Taxonomy" id="55529"/>
    <lineage>
        <taxon>Eukaryota</taxon>
        <taxon>Cryptophyceae</taxon>
        <taxon>Pyrenomonadales</taxon>
        <taxon>Geminigeraceae</taxon>
        <taxon>Guillardia</taxon>
    </lineage>
</organism>
<sequence length="553" mass="62264">MDMRLDQTPNSKAHRKSLQNLQRKGWARGIGELDDKVLSNAPTPVCNVRNKNGKNIVYTVPSVNKPYTSDLASILPRRLNFQSASSGGSAARGVRIVSENVPSPSRVNDNQQNASGAGSGSVDDRLPQNFPRNDLSRLRVLQRPSSGKGQGLRRSADPALQPANSPNMSTRFMVGSTYPIIDGRFYWASVSCEPAAPQSEHWFSTDRTLVYSSFCADFGPMNLSAIVRYVKLMKEKMSSEDLKGKKIVHFTGASVQNRTNCVFLIGCYLLLDRKMSPAEIWNCFSKFEPSPFLHYRDATFVRSTWDLKLEDCWRGLHRGIETGLIDIEGFNPDEYDYYDHPQHGDMHVIVPRRFIAFKGPTGRRYRLAAGLYSHTPKDYIEVFRHHNVSAIVRLNNKEYDRNEFVKNGFNHYDLFFEDCTTPSELIVSKFMDIVERERGVIAVHCLAGLGRTGTLIGLWIMRNYDFTAEEVIAYLRIIRPGSIIGPQQQYLCDCYQKLKNVKEASFSSPGRLDYNSAALAKEVKEGMLRRHIHRIPSNGMQGAGSAGEVGGTR</sequence>
<dbReference type="FunFam" id="3.90.190.10:FF:000006">
    <property type="entry name" value="Dual specificity protein phosphatase CDC14B"/>
    <property type="match status" value="1"/>
</dbReference>
<dbReference type="EMBL" id="HBKN01006218">
    <property type="protein sequence ID" value="CAE2260565.1"/>
    <property type="molecule type" value="Transcribed_RNA"/>
</dbReference>
<feature type="domain" description="Tyrosine specific protein phosphatases" evidence="7">
    <location>
        <begin position="428"/>
        <end position="490"/>
    </location>
</feature>
<evidence type="ECO:0000259" key="6">
    <source>
        <dbReference type="PROSITE" id="PS50054"/>
    </source>
</evidence>
<feature type="compositionally biased region" description="Polar residues" evidence="5">
    <location>
        <begin position="100"/>
        <end position="116"/>
    </location>
</feature>
<dbReference type="CDD" id="cd14499">
    <property type="entry name" value="CDC14_C"/>
    <property type="match status" value="1"/>
</dbReference>
<protein>
    <recommendedName>
        <fullName evidence="2">protein-tyrosine-phosphatase</fullName>
        <ecNumber evidence="2">3.1.3.48</ecNumber>
    </recommendedName>
</protein>
<dbReference type="Pfam" id="PF22785">
    <property type="entry name" value="Tc-R-P"/>
    <property type="match status" value="1"/>
</dbReference>